<evidence type="ECO:0000256" key="7">
    <source>
        <dbReference type="ARBA" id="ARBA00023242"/>
    </source>
</evidence>
<proteinExistence type="predicted"/>
<dbReference type="InterPro" id="IPR057672">
    <property type="entry name" value="TPR_IPO4/5"/>
</dbReference>
<evidence type="ECO:0000259" key="8">
    <source>
        <dbReference type="PROSITE" id="PS50166"/>
    </source>
</evidence>
<evidence type="ECO:0000256" key="6">
    <source>
        <dbReference type="ARBA" id="ARBA00022927"/>
    </source>
</evidence>
<evidence type="ECO:0000256" key="2">
    <source>
        <dbReference type="ARBA" id="ARBA00004496"/>
    </source>
</evidence>
<dbReference type="Pfam" id="PF25780">
    <property type="entry name" value="TPR_IPO5"/>
    <property type="match status" value="1"/>
</dbReference>
<evidence type="ECO:0000313" key="10">
    <source>
        <dbReference type="Proteomes" id="UP000001876"/>
    </source>
</evidence>
<sequence>MATPPFAAALAALASPHSTPETRADAERVVTAATEDPGVVLALAAALAAAEASPAERHLAAVLLSTAAGKHWRALDEDARSRVRRGVLAALASTESPAELRALAHAADVVAQASAGGWTELLPALADASSSAVDAHREATIVLLGNLVESMGAHLHEHHAALASRFARAASGDPCRRVRDAAVAACAQLATALTERGDFPLLASIAPSIVACLIDAARNQVAAKDDDALAAALNALASVTSSCSVDAIFGDDAALATPAAEIALAVAADATRRDGAARGPAFEVLSALAMKHGELIDRTDGAGAGAGSIAARILAFLVADAGSADARATLRQFALHLPPATVLPVVVAPLLAASDSGAVPTPGQLAALAAAAEGCACDVAEDDVMPRALDALSAGMTSGDARTMTAAAEAFAEMAEHAGHAMTSLHETRVGALFVDAIRRAVAAESASASEGGGGGGGGETEAEAFARAAHDAAASLCDNYSNEELAPFLEPLVSALVTGATNVGACAMARARCLASLACVARAAAFDFEPFAPGTLRALASLAGAEASGGAPVDSLKRLAVVEGAAAVRARALAAMATIVAAVGEDAAPAGAVDALLDAATKGVSDQGGDDASSTMRECSLRCFGRLAVVLEGRLSPWLPGATRAAANALVAARANASVGGGRHGRAAVTTGGVTEAQAAAETLGAFVNSCGASVVPLMPSILSALASAVEPTNAAALRTAAARAFEFSLHPFDAEDPEAGPTRETVAAAMPFARDALALLSRVVTEEEEPEVALAAATSLETVIERVKRLAAVSPEAAAAATDAATGARAAAQAVLDGATACQAELEEGGGGGHEGGDGEDTGTVFMDLEDEARRIVKLCEK</sequence>
<dbReference type="InterPro" id="IPR011989">
    <property type="entry name" value="ARM-like"/>
</dbReference>
<comment type="subcellular location">
    <subcellularLocation>
        <location evidence="2">Cytoplasm</location>
    </subcellularLocation>
    <subcellularLocation>
        <location evidence="1">Nucleus</location>
    </subcellularLocation>
</comment>
<dbReference type="InterPro" id="IPR001494">
    <property type="entry name" value="Importin-beta_N"/>
</dbReference>
<dbReference type="eggNOG" id="KOG2171">
    <property type="taxonomic scope" value="Eukaryota"/>
</dbReference>
<dbReference type="SUPFAM" id="SSF48371">
    <property type="entry name" value="ARM repeat"/>
    <property type="match status" value="1"/>
</dbReference>
<evidence type="ECO:0000256" key="4">
    <source>
        <dbReference type="ARBA" id="ARBA00022490"/>
    </source>
</evidence>
<keyword evidence="10" id="KW-1185">Reference proteome</keyword>
<dbReference type="PROSITE" id="PS50166">
    <property type="entry name" value="IMPORTIN_B_NT"/>
    <property type="match status" value="1"/>
</dbReference>
<keyword evidence="4" id="KW-0963">Cytoplasm</keyword>
<dbReference type="EMBL" id="GG663737">
    <property type="protein sequence ID" value="EEH58475.1"/>
    <property type="molecule type" value="Genomic_DNA"/>
</dbReference>
<dbReference type="STRING" id="564608.C1MLV3"/>
<keyword evidence="6" id="KW-0653">Protein transport</keyword>
<dbReference type="AlphaFoldDB" id="C1MLV3"/>
<organism evidence="10">
    <name type="scientific">Micromonas pusilla (strain CCMP1545)</name>
    <name type="common">Picoplanktonic green alga</name>
    <dbReference type="NCBI Taxonomy" id="564608"/>
    <lineage>
        <taxon>Eukaryota</taxon>
        <taxon>Viridiplantae</taxon>
        <taxon>Chlorophyta</taxon>
        <taxon>Mamiellophyceae</taxon>
        <taxon>Mamiellales</taxon>
        <taxon>Mamiellaceae</taxon>
        <taxon>Micromonas</taxon>
    </lineage>
</organism>
<dbReference type="GO" id="GO:0031267">
    <property type="term" value="F:small GTPase binding"/>
    <property type="evidence" value="ECO:0007669"/>
    <property type="project" value="InterPro"/>
</dbReference>
<dbReference type="PANTHER" id="PTHR10527">
    <property type="entry name" value="IMPORTIN BETA"/>
    <property type="match status" value="1"/>
</dbReference>
<dbReference type="Proteomes" id="UP000001876">
    <property type="component" value="Unassembled WGS sequence"/>
</dbReference>
<keyword evidence="5" id="KW-0677">Repeat</keyword>
<keyword evidence="7" id="KW-0539">Nucleus</keyword>
<feature type="domain" description="Importin N-terminal" evidence="8">
    <location>
        <begin position="26"/>
        <end position="93"/>
    </location>
</feature>
<protein>
    <submittedName>
        <fullName evidence="9">Predicted protein</fullName>
    </submittedName>
</protein>
<dbReference type="GeneID" id="9682723"/>
<evidence type="ECO:0000256" key="5">
    <source>
        <dbReference type="ARBA" id="ARBA00022737"/>
    </source>
</evidence>
<accession>C1MLV3</accession>
<dbReference type="GO" id="GO:0006606">
    <property type="term" value="P:protein import into nucleus"/>
    <property type="evidence" value="ECO:0007669"/>
    <property type="project" value="InterPro"/>
</dbReference>
<keyword evidence="3" id="KW-0813">Transport</keyword>
<dbReference type="Gene3D" id="1.25.10.10">
    <property type="entry name" value="Leucine-rich Repeat Variant"/>
    <property type="match status" value="1"/>
</dbReference>
<dbReference type="GO" id="GO:0005737">
    <property type="term" value="C:cytoplasm"/>
    <property type="evidence" value="ECO:0007669"/>
    <property type="project" value="UniProtKB-SubCell"/>
</dbReference>
<name>C1MLV3_MICPC</name>
<evidence type="ECO:0000256" key="1">
    <source>
        <dbReference type="ARBA" id="ARBA00004123"/>
    </source>
</evidence>
<gene>
    <name evidence="9" type="ORF">MICPUCDRAFT_38745</name>
</gene>
<dbReference type="RefSeq" id="XP_003056830.1">
    <property type="nucleotide sequence ID" value="XM_003056784.1"/>
</dbReference>
<dbReference type="OrthoDB" id="7862313at2759"/>
<reference evidence="9 10" key="1">
    <citation type="journal article" date="2009" name="Science">
        <title>Green evolution and dynamic adaptations revealed by genomes of the marine picoeukaryotes Micromonas.</title>
        <authorList>
            <person name="Worden A.Z."/>
            <person name="Lee J.H."/>
            <person name="Mock T."/>
            <person name="Rouze P."/>
            <person name="Simmons M.P."/>
            <person name="Aerts A.L."/>
            <person name="Allen A.E."/>
            <person name="Cuvelier M.L."/>
            <person name="Derelle E."/>
            <person name="Everett M.V."/>
            <person name="Foulon E."/>
            <person name="Grimwood J."/>
            <person name="Gundlach H."/>
            <person name="Henrissat B."/>
            <person name="Napoli C."/>
            <person name="McDonald S.M."/>
            <person name="Parker M.S."/>
            <person name="Rombauts S."/>
            <person name="Salamov A."/>
            <person name="Von Dassow P."/>
            <person name="Badger J.H."/>
            <person name="Coutinho P.M."/>
            <person name="Demir E."/>
            <person name="Dubchak I."/>
            <person name="Gentemann C."/>
            <person name="Eikrem W."/>
            <person name="Gready J.E."/>
            <person name="John U."/>
            <person name="Lanier W."/>
            <person name="Lindquist E.A."/>
            <person name="Lucas S."/>
            <person name="Mayer K.F."/>
            <person name="Moreau H."/>
            <person name="Not F."/>
            <person name="Otillar R."/>
            <person name="Panaud O."/>
            <person name="Pangilinan J."/>
            <person name="Paulsen I."/>
            <person name="Piegu B."/>
            <person name="Poliakov A."/>
            <person name="Robbens S."/>
            <person name="Schmutz J."/>
            <person name="Toulza E."/>
            <person name="Wyss T."/>
            <person name="Zelensky A."/>
            <person name="Zhou K."/>
            <person name="Armbrust E.V."/>
            <person name="Bhattacharya D."/>
            <person name="Goodenough U.W."/>
            <person name="Van de Peer Y."/>
            <person name="Grigoriev I.V."/>
        </authorList>
    </citation>
    <scope>NUCLEOTIDE SEQUENCE [LARGE SCALE GENOMIC DNA]</scope>
    <source>
        <strain evidence="9 10">CCMP1545</strain>
    </source>
</reference>
<evidence type="ECO:0000313" key="9">
    <source>
        <dbReference type="EMBL" id="EEH58475.1"/>
    </source>
</evidence>
<dbReference type="KEGG" id="mpp:MICPUCDRAFT_38745"/>
<dbReference type="InterPro" id="IPR040122">
    <property type="entry name" value="Importin_beta"/>
</dbReference>
<dbReference type="OMA" id="RECAHEC"/>
<dbReference type="InterPro" id="IPR016024">
    <property type="entry name" value="ARM-type_fold"/>
</dbReference>
<evidence type="ECO:0000256" key="3">
    <source>
        <dbReference type="ARBA" id="ARBA00022448"/>
    </source>
</evidence>